<dbReference type="CDD" id="cd18793">
    <property type="entry name" value="SF2_C_SNF"/>
    <property type="match status" value="1"/>
</dbReference>
<dbReference type="SUPFAM" id="SSF52540">
    <property type="entry name" value="P-loop containing nucleoside triphosphate hydrolases"/>
    <property type="match status" value="2"/>
</dbReference>
<evidence type="ECO:0000313" key="14">
    <source>
        <dbReference type="Proteomes" id="UP000664132"/>
    </source>
</evidence>
<feature type="compositionally biased region" description="Polar residues" evidence="10">
    <location>
        <begin position="44"/>
        <end position="53"/>
    </location>
</feature>
<dbReference type="Proteomes" id="UP000664132">
    <property type="component" value="Unassembled WGS sequence"/>
</dbReference>
<feature type="domain" description="Helicase ATP-binding" evidence="12">
    <location>
        <begin position="480"/>
        <end position="691"/>
    </location>
</feature>
<evidence type="ECO:0000256" key="7">
    <source>
        <dbReference type="ARBA" id="ARBA00022833"/>
    </source>
</evidence>
<dbReference type="SMART" id="SM00487">
    <property type="entry name" value="DEXDc"/>
    <property type="match status" value="1"/>
</dbReference>
<comment type="similarity">
    <text evidence="1">Belongs to the SNF2/RAD54 helicase family.</text>
</comment>
<dbReference type="Gene3D" id="3.30.40.10">
    <property type="entry name" value="Zinc/RING finger domain, C3HC4 (zinc finger)"/>
    <property type="match status" value="1"/>
</dbReference>
<keyword evidence="14" id="KW-1185">Reference proteome</keyword>
<reference evidence="13" key="1">
    <citation type="submission" date="2021-02" db="EMBL/GenBank/DDBJ databases">
        <title>Genome sequence Cadophora malorum strain M34.</title>
        <authorList>
            <person name="Stefanovic E."/>
            <person name="Vu D."/>
            <person name="Scully C."/>
            <person name="Dijksterhuis J."/>
            <person name="Roader J."/>
            <person name="Houbraken J."/>
        </authorList>
    </citation>
    <scope>NUCLEOTIDE SEQUENCE</scope>
    <source>
        <strain evidence="13">M34</strain>
    </source>
</reference>
<dbReference type="PROSITE" id="PS50089">
    <property type="entry name" value="ZF_RING_2"/>
    <property type="match status" value="1"/>
</dbReference>
<evidence type="ECO:0000259" key="11">
    <source>
        <dbReference type="PROSITE" id="PS50089"/>
    </source>
</evidence>
<keyword evidence="6" id="KW-0347">Helicase</keyword>
<dbReference type="GO" id="GO:0005634">
    <property type="term" value="C:nucleus"/>
    <property type="evidence" value="ECO:0007669"/>
    <property type="project" value="TreeGrafter"/>
</dbReference>
<keyword evidence="2" id="KW-0479">Metal-binding</keyword>
<dbReference type="InterPro" id="IPR050628">
    <property type="entry name" value="SNF2_RAD54_helicase_TF"/>
</dbReference>
<feature type="region of interest" description="Disordered" evidence="10">
    <location>
        <begin position="330"/>
        <end position="365"/>
    </location>
</feature>
<comment type="caution">
    <text evidence="13">The sequence shown here is derived from an EMBL/GenBank/DDBJ whole genome shotgun (WGS) entry which is preliminary data.</text>
</comment>
<feature type="region of interest" description="Disordered" evidence="10">
    <location>
        <begin position="288"/>
        <end position="318"/>
    </location>
</feature>
<evidence type="ECO:0000256" key="6">
    <source>
        <dbReference type="ARBA" id="ARBA00022806"/>
    </source>
</evidence>
<dbReference type="InterPro" id="IPR000330">
    <property type="entry name" value="SNF2_N"/>
</dbReference>
<protein>
    <submittedName>
        <fullName evidence="13">Uncharacterized protein</fullName>
    </submittedName>
</protein>
<dbReference type="GO" id="GO:0008094">
    <property type="term" value="F:ATP-dependent activity, acting on DNA"/>
    <property type="evidence" value="ECO:0007669"/>
    <property type="project" value="TreeGrafter"/>
</dbReference>
<dbReference type="GO" id="GO:0005524">
    <property type="term" value="F:ATP binding"/>
    <property type="evidence" value="ECO:0007669"/>
    <property type="project" value="UniProtKB-KW"/>
</dbReference>
<dbReference type="GO" id="GO:0008270">
    <property type="term" value="F:zinc ion binding"/>
    <property type="evidence" value="ECO:0007669"/>
    <property type="project" value="UniProtKB-KW"/>
</dbReference>
<feature type="compositionally biased region" description="Basic and acidic residues" evidence="10">
    <location>
        <begin position="1188"/>
        <end position="1209"/>
    </location>
</feature>
<keyword evidence="4 9" id="KW-0863">Zinc-finger</keyword>
<evidence type="ECO:0000256" key="10">
    <source>
        <dbReference type="SAM" id="MobiDB-lite"/>
    </source>
</evidence>
<dbReference type="PANTHER" id="PTHR45626">
    <property type="entry name" value="TRANSCRIPTION TERMINATION FACTOR 2-RELATED"/>
    <property type="match status" value="1"/>
</dbReference>
<dbReference type="EMBL" id="JAFJYH010000278">
    <property type="protein sequence ID" value="KAG4414176.1"/>
    <property type="molecule type" value="Genomic_DNA"/>
</dbReference>
<keyword evidence="7" id="KW-0862">Zinc</keyword>
<dbReference type="PROSITE" id="PS00518">
    <property type="entry name" value="ZF_RING_1"/>
    <property type="match status" value="1"/>
</dbReference>
<feature type="compositionally biased region" description="Basic and acidic residues" evidence="10">
    <location>
        <begin position="354"/>
        <end position="364"/>
    </location>
</feature>
<dbReference type="InterPro" id="IPR049730">
    <property type="entry name" value="SNF2/RAD54-like_C"/>
</dbReference>
<feature type="compositionally biased region" description="Polar residues" evidence="10">
    <location>
        <begin position="1"/>
        <end position="31"/>
    </location>
</feature>
<dbReference type="GO" id="GO:0004386">
    <property type="term" value="F:helicase activity"/>
    <property type="evidence" value="ECO:0007669"/>
    <property type="project" value="UniProtKB-KW"/>
</dbReference>
<dbReference type="InterPro" id="IPR027417">
    <property type="entry name" value="P-loop_NTPase"/>
</dbReference>
<evidence type="ECO:0000256" key="4">
    <source>
        <dbReference type="ARBA" id="ARBA00022771"/>
    </source>
</evidence>
<dbReference type="InterPro" id="IPR017907">
    <property type="entry name" value="Znf_RING_CS"/>
</dbReference>
<dbReference type="GO" id="GO:0016787">
    <property type="term" value="F:hydrolase activity"/>
    <property type="evidence" value="ECO:0007669"/>
    <property type="project" value="UniProtKB-KW"/>
</dbReference>
<dbReference type="InterPro" id="IPR014001">
    <property type="entry name" value="Helicase_ATP-bd"/>
</dbReference>
<sequence>MENNMDTSQDQIPAVSNQGGMTDSGAVTSLESVPIETTPEHSTESATKSSQDVVMTEPAEHLNSGVELCTQDGRQATEQTSNQPTDDTTQTHHKEMVHNCAADVELDSTHDKTVSELEYDQQGVNSILDSLSKFQREQKSPIAGTSDAMEQSMGEDISNDIDNDTTQDQKMTSSHIMTGIRDTASKIAPVNSFIKQENTGHNDDTAVNDPVDSADPMCEKIKKEEQTGEGLFDNQVISTDLHPASLCGDSSRGISPRQYIKDSALLTGNPHAQCPRLEEKSPSCEIAQKRKQLHEGPDKDSSVSSTSQPVLQGCDSSGHSKLDTMAAYHIPKRQKITPNDQQAKGKKQRSLQAKPKDTDRRGDSARQLNLQANAVGETTTFMNLLRGSTAVDALQTGNAQEKATQIKAAGWGQQFRKMLANCPATSDAKTNRSQLDALEAAVKNFGRKMKGQDGVWMLNGMNSGLLNHQVIGVDWMLGREESSDDCKGGILADSMGLGKTVQSLATMVINLPTGRPKGQNEPRHQRSTLIIAGPSLLSQWESEIDKHTSDRIFRGVAIYDSKKSSRRITDNDIVLASYGEVSRSCPFPDKHLQSSLKRVDRQSGKDFEAAENDSAAVEMWIQANMGTAGALHQVQWYRIVIDEAHKIKNHDTRISYAVNALKGKHRWALSGTPIMNSYEELYPYFRFFREPDAKSFKMFRAKFCNVDKKPENMERLDKVLARLLLRQDKFMGRPLVDLPRAHTKDPKFEFSPVEKILYEAMEGKFIKELIETIDGQNEDGETGGDCDQVPRILFEDPEEGKPAIEDGEEQKQDEKVKDMLIGITRLRQMTAHPLLVEQDIQETFDVPELQEIYQKLLDLNDPKNLVIRRIGILLEQKKRGFTEYSEDRPDGDVCRKCYDLAQDTRIIPFCKHRFCKTCIEEQTLVDDGQGKPEPECPICGATFDVTSLKTPAQLKPKKKTKSPNSKSEKSDSKGQKSADKNLDKKAEKKTKKKLKPKGMDYLGTMPLHSPMPWLMDFDAGTSEMPPSTKLKGLEDQIKEWMTTAPSDKIIIFTQWRTFTAIVGRVLERNNIGFVYFTGDMSTTARQKATTAFRSDASIKVMVATLKTAGEGLNLDDLWWNACAERQAFCRVYRIGQTKETHFTRLIIANSVDDRILEMQTSKLEMVDQVMKPKLTRLEMAKLFGRVRKENKGDTKGKTSKDKKAERDFCDDSESESSTDEHDTKMEDSESDGSYSD</sequence>
<feature type="region of interest" description="Disordered" evidence="10">
    <location>
        <begin position="1188"/>
        <end position="1236"/>
    </location>
</feature>
<evidence type="ECO:0000256" key="9">
    <source>
        <dbReference type="PROSITE-ProRule" id="PRU00175"/>
    </source>
</evidence>
<dbReference type="InterPro" id="IPR001841">
    <property type="entry name" value="Znf_RING"/>
</dbReference>
<evidence type="ECO:0000313" key="13">
    <source>
        <dbReference type="EMBL" id="KAG4414176.1"/>
    </source>
</evidence>
<feature type="compositionally biased region" description="Basic and acidic residues" evidence="10">
    <location>
        <begin position="966"/>
        <end position="986"/>
    </location>
</feature>
<keyword evidence="8" id="KW-0067">ATP-binding</keyword>
<dbReference type="Gene3D" id="3.40.50.300">
    <property type="entry name" value="P-loop containing nucleotide triphosphate hydrolases"/>
    <property type="match status" value="1"/>
</dbReference>
<dbReference type="SMART" id="SM00490">
    <property type="entry name" value="HELICc"/>
    <property type="match status" value="1"/>
</dbReference>
<evidence type="ECO:0000256" key="5">
    <source>
        <dbReference type="ARBA" id="ARBA00022801"/>
    </source>
</evidence>
<evidence type="ECO:0000256" key="1">
    <source>
        <dbReference type="ARBA" id="ARBA00007025"/>
    </source>
</evidence>
<dbReference type="OrthoDB" id="448448at2759"/>
<evidence type="ECO:0000259" key="12">
    <source>
        <dbReference type="PROSITE" id="PS51192"/>
    </source>
</evidence>
<dbReference type="Pfam" id="PF00271">
    <property type="entry name" value="Helicase_C"/>
    <property type="match status" value="1"/>
</dbReference>
<feature type="region of interest" description="Disordered" evidence="10">
    <location>
        <begin position="1"/>
        <end position="64"/>
    </location>
</feature>
<proteinExistence type="inferred from homology"/>
<dbReference type="CDD" id="cd18008">
    <property type="entry name" value="DEXDc_SHPRH-like"/>
    <property type="match status" value="1"/>
</dbReference>
<accession>A0A8H7W1A0</accession>
<name>A0A8H7W1A0_9HELO</name>
<dbReference type="SUPFAM" id="SSF57850">
    <property type="entry name" value="RING/U-box"/>
    <property type="match status" value="1"/>
</dbReference>
<dbReference type="PROSITE" id="PS51192">
    <property type="entry name" value="HELICASE_ATP_BIND_1"/>
    <property type="match status" value="1"/>
</dbReference>
<dbReference type="InterPro" id="IPR001650">
    <property type="entry name" value="Helicase_C-like"/>
</dbReference>
<keyword evidence="5" id="KW-0378">Hydrolase</keyword>
<dbReference type="GO" id="GO:0006281">
    <property type="term" value="P:DNA repair"/>
    <property type="evidence" value="ECO:0007669"/>
    <property type="project" value="TreeGrafter"/>
</dbReference>
<feature type="domain" description="RING-type" evidence="11">
    <location>
        <begin position="894"/>
        <end position="939"/>
    </location>
</feature>
<feature type="compositionally biased region" description="Polar residues" evidence="10">
    <location>
        <begin position="302"/>
        <end position="318"/>
    </location>
</feature>
<dbReference type="CDD" id="cd16449">
    <property type="entry name" value="RING-HC"/>
    <property type="match status" value="1"/>
</dbReference>
<feature type="compositionally biased region" description="Basic residues" evidence="10">
    <location>
        <begin position="987"/>
        <end position="996"/>
    </location>
</feature>
<dbReference type="InterPro" id="IPR013083">
    <property type="entry name" value="Znf_RING/FYVE/PHD"/>
</dbReference>
<feature type="compositionally biased region" description="Basic and acidic residues" evidence="10">
    <location>
        <begin position="1218"/>
        <end position="1227"/>
    </location>
</feature>
<keyword evidence="3" id="KW-0547">Nucleotide-binding</keyword>
<evidence type="ECO:0000256" key="8">
    <source>
        <dbReference type="ARBA" id="ARBA00022840"/>
    </source>
</evidence>
<dbReference type="InterPro" id="IPR038718">
    <property type="entry name" value="SNF2-like_sf"/>
</dbReference>
<dbReference type="Gene3D" id="3.40.50.10810">
    <property type="entry name" value="Tandem AAA-ATPase domain"/>
    <property type="match status" value="1"/>
</dbReference>
<organism evidence="13 14">
    <name type="scientific">Cadophora malorum</name>
    <dbReference type="NCBI Taxonomy" id="108018"/>
    <lineage>
        <taxon>Eukaryota</taxon>
        <taxon>Fungi</taxon>
        <taxon>Dikarya</taxon>
        <taxon>Ascomycota</taxon>
        <taxon>Pezizomycotina</taxon>
        <taxon>Leotiomycetes</taxon>
        <taxon>Helotiales</taxon>
        <taxon>Ploettnerulaceae</taxon>
        <taxon>Cadophora</taxon>
    </lineage>
</organism>
<feature type="region of interest" description="Disordered" evidence="10">
    <location>
        <begin position="950"/>
        <end position="1001"/>
    </location>
</feature>
<evidence type="ECO:0000256" key="3">
    <source>
        <dbReference type="ARBA" id="ARBA00022741"/>
    </source>
</evidence>
<dbReference type="SMART" id="SM00184">
    <property type="entry name" value="RING"/>
    <property type="match status" value="1"/>
</dbReference>
<gene>
    <name evidence="13" type="ORF">IFR04_012703</name>
</gene>
<evidence type="ECO:0000256" key="2">
    <source>
        <dbReference type="ARBA" id="ARBA00022723"/>
    </source>
</evidence>
<dbReference type="AlphaFoldDB" id="A0A8H7W1A0"/>
<dbReference type="PANTHER" id="PTHR45626:SF17">
    <property type="entry name" value="HELICASE-LIKE TRANSCRIPTION FACTOR"/>
    <property type="match status" value="1"/>
</dbReference>
<dbReference type="Pfam" id="PF00176">
    <property type="entry name" value="SNF2-rel_dom"/>
    <property type="match status" value="1"/>
</dbReference>